<keyword evidence="1" id="KW-1133">Transmembrane helix</keyword>
<protein>
    <submittedName>
        <fullName evidence="2">DUF624 domain-containing protein</fullName>
    </submittedName>
</protein>
<keyword evidence="1" id="KW-0472">Membrane</keyword>
<evidence type="ECO:0000313" key="2">
    <source>
        <dbReference type="EMBL" id="RCK58515.1"/>
    </source>
</evidence>
<organism evidence="2 3">
    <name type="scientific">Microbacterium sorbitolivorans</name>
    <dbReference type="NCBI Taxonomy" id="1867410"/>
    <lineage>
        <taxon>Bacteria</taxon>
        <taxon>Bacillati</taxon>
        <taxon>Actinomycetota</taxon>
        <taxon>Actinomycetes</taxon>
        <taxon>Micrococcales</taxon>
        <taxon>Microbacteriaceae</taxon>
        <taxon>Microbacterium</taxon>
    </lineage>
</organism>
<evidence type="ECO:0000313" key="3">
    <source>
        <dbReference type="Proteomes" id="UP000253508"/>
    </source>
</evidence>
<accession>A0A367XXZ8</accession>
<proteinExistence type="predicted"/>
<reference evidence="2 3" key="1">
    <citation type="submission" date="2018-07" db="EMBL/GenBank/DDBJ databases">
        <title>Microbacterium endoborsara sp. nov., a novel actinobacterium isolated from Borszczowia aralocaspica.</title>
        <authorList>
            <person name="An D."/>
        </authorList>
    </citation>
    <scope>NUCLEOTIDE SEQUENCE [LARGE SCALE GENOMIC DNA]</scope>
    <source>
        <strain evidence="2 3">C1.15228</strain>
    </source>
</reference>
<dbReference type="Proteomes" id="UP000253508">
    <property type="component" value="Unassembled WGS sequence"/>
</dbReference>
<feature type="transmembrane region" description="Helical" evidence="1">
    <location>
        <begin position="150"/>
        <end position="168"/>
    </location>
</feature>
<gene>
    <name evidence="2" type="ORF">DTO57_10155</name>
</gene>
<feature type="transmembrane region" description="Helical" evidence="1">
    <location>
        <begin position="180"/>
        <end position="200"/>
    </location>
</feature>
<feature type="transmembrane region" description="Helical" evidence="1">
    <location>
        <begin position="247"/>
        <end position="265"/>
    </location>
</feature>
<evidence type="ECO:0000256" key="1">
    <source>
        <dbReference type="SAM" id="Phobius"/>
    </source>
</evidence>
<dbReference type="AlphaFoldDB" id="A0A367XXZ8"/>
<comment type="caution">
    <text evidence="2">The sequence shown here is derived from an EMBL/GenBank/DDBJ whole genome shotgun (WGS) entry which is preliminary data.</text>
</comment>
<dbReference type="OrthoDB" id="4833099at2"/>
<dbReference type="EMBL" id="QORO01000003">
    <property type="protein sequence ID" value="RCK58515.1"/>
    <property type="molecule type" value="Genomic_DNA"/>
</dbReference>
<keyword evidence="1" id="KW-0812">Transmembrane</keyword>
<feature type="transmembrane region" description="Helical" evidence="1">
    <location>
        <begin position="86"/>
        <end position="115"/>
    </location>
</feature>
<dbReference type="Pfam" id="PF04854">
    <property type="entry name" value="DUF624"/>
    <property type="match status" value="1"/>
</dbReference>
<sequence>MSSSRSVALTNEARMSSAVSSSMLCHSTRAGNHGQIETFLHPLSISCIHDRKALAIAGRQSQWRFLMSNGTLRETVTNRLQQGFDAVYWVLIVNVLFWVFALAGGIILGVAPAIVTGMQLTRRRAEGRLFPVFRTFASVWRQEFWRANGLLAPFGIVGAMLVVDIAWFRATGSAGVPAGFATAALVIVATLGSLTSGLYVHYDMPFRAYIVRAARWSLGNLPHVLLLALTIVLVCGATYVLPGILPFLTAGALIAIPAQLCTAFFRSNERLLAEQS</sequence>
<dbReference type="InterPro" id="IPR006938">
    <property type="entry name" value="DUF624"/>
</dbReference>
<feature type="transmembrane region" description="Helical" evidence="1">
    <location>
        <begin position="221"/>
        <end position="241"/>
    </location>
</feature>
<keyword evidence="3" id="KW-1185">Reference proteome</keyword>
<name>A0A367XXZ8_9MICO</name>